<dbReference type="SUPFAM" id="SSF159127">
    <property type="entry name" value="HupF/HypC-like"/>
    <property type="match status" value="1"/>
</dbReference>
<dbReference type="AlphaFoldDB" id="L0DZ98"/>
<reference evidence="2" key="1">
    <citation type="submission" date="2015-12" db="EMBL/GenBank/DDBJ databases">
        <authorList>
            <person name="Tikhonova T.V."/>
            <person name="Pavlov A.R."/>
            <person name="Beletsky A.V."/>
            <person name="Mardanov A.V."/>
            <person name="Sorokin D.Y."/>
            <person name="Ravin N.V."/>
            <person name="Popov V.O."/>
        </authorList>
    </citation>
    <scope>NUCLEOTIDE SEQUENCE</scope>
    <source>
        <strain evidence="2">DSM 14787</strain>
    </source>
</reference>
<protein>
    <submittedName>
        <fullName evidence="2">Hydrogenase expression/formation protein (HUPF/HYPC)</fullName>
    </submittedName>
</protein>
<dbReference type="PATRIC" id="fig|1255043.3.peg.2073"/>
<dbReference type="InterPro" id="IPR001109">
    <property type="entry name" value="Hydrogenase_HupF/HypC"/>
</dbReference>
<dbReference type="PRINTS" id="PR00445">
    <property type="entry name" value="HUPFHYPC"/>
</dbReference>
<evidence type="ECO:0000313" key="3">
    <source>
        <dbReference type="Proteomes" id="UP000010809"/>
    </source>
</evidence>
<dbReference type="Gene3D" id="2.30.30.140">
    <property type="match status" value="1"/>
</dbReference>
<name>L0DZ98_THIND</name>
<organism evidence="2 3">
    <name type="scientific">Thioalkalivibrio nitratireducens (strain DSM 14787 / UNIQEM 213 / ALEN2)</name>
    <dbReference type="NCBI Taxonomy" id="1255043"/>
    <lineage>
        <taxon>Bacteria</taxon>
        <taxon>Pseudomonadati</taxon>
        <taxon>Pseudomonadota</taxon>
        <taxon>Gammaproteobacteria</taxon>
        <taxon>Chromatiales</taxon>
        <taxon>Ectothiorhodospiraceae</taxon>
        <taxon>Thioalkalivibrio</taxon>
    </lineage>
</organism>
<dbReference type="STRING" id="1255043.TVNIR_2051"/>
<dbReference type="Pfam" id="PF01455">
    <property type="entry name" value="HupF_HypC"/>
    <property type="match status" value="1"/>
</dbReference>
<keyword evidence="3" id="KW-1185">Reference proteome</keyword>
<dbReference type="Proteomes" id="UP000010809">
    <property type="component" value="Chromosome"/>
</dbReference>
<dbReference type="eggNOG" id="COG0298">
    <property type="taxonomic scope" value="Bacteria"/>
</dbReference>
<sequence>MQVIESGEFTALCERRGEQRRLNMMLVGAQPVGTWVLALKDHAREVLDPEQASQIDQAVCALEAALRGEGGVEDYFQDLVLPSQIGPPKQVG</sequence>
<evidence type="ECO:0000313" key="2">
    <source>
        <dbReference type="EMBL" id="AGA33711.1"/>
    </source>
</evidence>
<accession>L0DZ98</accession>
<dbReference type="EMBL" id="CP003989">
    <property type="protein sequence ID" value="AGA33711.1"/>
    <property type="molecule type" value="Genomic_DNA"/>
</dbReference>
<proteinExistence type="inferred from homology"/>
<dbReference type="NCBIfam" id="TIGR00074">
    <property type="entry name" value="hypC_hupF"/>
    <property type="match status" value="1"/>
</dbReference>
<gene>
    <name evidence="2" type="ordered locus">TVNIR_2051</name>
</gene>
<comment type="similarity">
    <text evidence="1">Belongs to the HupF/HypC family.</text>
</comment>
<evidence type="ECO:0000256" key="1">
    <source>
        <dbReference type="ARBA" id="ARBA00006018"/>
    </source>
</evidence>
<dbReference type="KEGG" id="tni:TVNIR_2051"/>
<dbReference type="HOGENOM" id="CLU_159381_0_1_6"/>